<sequence>MRIVGISELLKRAQEFIGSAPKWESILAEDRRGVLTMYEYVVPHGSKQWQGYYAPWARISPLDDGHSLYILAYYRDNKKWQDLEVTGHLEECLQAIKDNVYGVFFNK</sequence>
<name>A0ABY9BAR2_9CHLR</name>
<proteinExistence type="predicted"/>
<geneLocation type="plasmid" evidence="1 2">
    <name>unnamed1</name>
</geneLocation>
<accession>A0ABY9BAR2</accession>
<keyword evidence="1" id="KW-0614">Plasmid</keyword>
<organism evidence="1 2">
    <name type="scientific">Candidatus Chlorohelix allophototropha</name>
    <dbReference type="NCBI Taxonomy" id="3003348"/>
    <lineage>
        <taxon>Bacteria</taxon>
        <taxon>Bacillati</taxon>
        <taxon>Chloroflexota</taxon>
        <taxon>Chloroflexia</taxon>
        <taxon>Candidatus Chloroheliales</taxon>
        <taxon>Candidatus Chloroheliaceae</taxon>
        <taxon>Candidatus Chlorohelix</taxon>
    </lineage>
</organism>
<dbReference type="Proteomes" id="UP001431572">
    <property type="component" value="Plasmid unnamed1"/>
</dbReference>
<dbReference type="EMBL" id="CP128401">
    <property type="protein sequence ID" value="WJW70177.1"/>
    <property type="molecule type" value="Genomic_DNA"/>
</dbReference>
<gene>
    <name evidence="1" type="ORF">OZ401_004685</name>
</gene>
<protein>
    <submittedName>
        <fullName evidence="1">Uncharacterized protein</fullName>
    </submittedName>
</protein>
<evidence type="ECO:0000313" key="1">
    <source>
        <dbReference type="EMBL" id="WJW70177.1"/>
    </source>
</evidence>
<evidence type="ECO:0000313" key="2">
    <source>
        <dbReference type="Proteomes" id="UP001431572"/>
    </source>
</evidence>
<reference evidence="1" key="1">
    <citation type="journal article" date="2024" name="Nature">
        <title>Anoxygenic phototroph of the Chloroflexota uses a type I reaction centre.</title>
        <authorList>
            <person name="Tsuji J.M."/>
            <person name="Shaw N.A."/>
            <person name="Nagashima S."/>
            <person name="Venkiteswaran J.J."/>
            <person name="Schiff S.L."/>
            <person name="Watanabe T."/>
            <person name="Fukui M."/>
            <person name="Hanada S."/>
            <person name="Tank M."/>
            <person name="Neufeld J.D."/>
        </authorList>
    </citation>
    <scope>NUCLEOTIDE SEQUENCE</scope>
    <source>
        <strain evidence="1">L227-S17</strain>
    </source>
</reference>
<dbReference type="RefSeq" id="WP_341472054.1">
    <property type="nucleotide sequence ID" value="NZ_CP128401.1"/>
</dbReference>
<keyword evidence="2" id="KW-1185">Reference proteome</keyword>